<gene>
    <name evidence="1" type="ORF">BXZ70DRAFT_1080840</name>
</gene>
<evidence type="ECO:0000313" key="1">
    <source>
        <dbReference type="EMBL" id="KAH8079064.1"/>
    </source>
</evidence>
<dbReference type="Proteomes" id="UP000813824">
    <property type="component" value="Unassembled WGS sequence"/>
</dbReference>
<name>A0A8K0UG78_9AGAR</name>
<reference evidence="1" key="1">
    <citation type="journal article" date="2021" name="New Phytol.">
        <title>Evolutionary innovations through gain and loss of genes in the ectomycorrhizal Boletales.</title>
        <authorList>
            <person name="Wu G."/>
            <person name="Miyauchi S."/>
            <person name="Morin E."/>
            <person name="Kuo A."/>
            <person name="Drula E."/>
            <person name="Varga T."/>
            <person name="Kohler A."/>
            <person name="Feng B."/>
            <person name="Cao Y."/>
            <person name="Lipzen A."/>
            <person name="Daum C."/>
            <person name="Hundley H."/>
            <person name="Pangilinan J."/>
            <person name="Johnson J."/>
            <person name="Barry K."/>
            <person name="LaButti K."/>
            <person name="Ng V."/>
            <person name="Ahrendt S."/>
            <person name="Min B."/>
            <person name="Choi I.G."/>
            <person name="Park H."/>
            <person name="Plett J.M."/>
            <person name="Magnuson J."/>
            <person name="Spatafora J.W."/>
            <person name="Nagy L.G."/>
            <person name="Henrissat B."/>
            <person name="Grigoriev I.V."/>
            <person name="Yang Z.L."/>
            <person name="Xu J."/>
            <person name="Martin F.M."/>
        </authorList>
    </citation>
    <scope>NUCLEOTIDE SEQUENCE</scope>
    <source>
        <strain evidence="1">KKN 215</strain>
    </source>
</reference>
<accession>A0A8K0UG78</accession>
<evidence type="ECO:0000313" key="2">
    <source>
        <dbReference type="Proteomes" id="UP000813824"/>
    </source>
</evidence>
<dbReference type="AlphaFoldDB" id="A0A8K0UG78"/>
<sequence>MCRWITGRGTLWRRPRGDSEIRNRAVMRKRVPHGSWLTATRSKQNLQCKERRIKPRRRATSVDRTIQYHAAQCKVNKFCIAKSEVQVNMCVWIGGGDPNHIEIHVSNHVGSPCHLGLPPWSRPRRLLEVHVPPVTMVANPRKAVRKMDNPTGTAMRVLRNESEEVLQDCEELGTHSLYFALLPTQSYNIFPQFPVCIMSQADNDIASMGDAAQAPATFEVLR</sequence>
<comment type="caution">
    <text evidence="1">The sequence shown here is derived from an EMBL/GenBank/DDBJ whole genome shotgun (WGS) entry which is preliminary data.</text>
</comment>
<dbReference type="EMBL" id="JAEVFJ010000057">
    <property type="protein sequence ID" value="KAH8079064.1"/>
    <property type="molecule type" value="Genomic_DNA"/>
</dbReference>
<protein>
    <submittedName>
        <fullName evidence="1">Uncharacterized protein</fullName>
    </submittedName>
</protein>
<proteinExistence type="predicted"/>
<keyword evidence="2" id="KW-1185">Reference proteome</keyword>
<organism evidence="1 2">
    <name type="scientific">Cristinia sonorae</name>
    <dbReference type="NCBI Taxonomy" id="1940300"/>
    <lineage>
        <taxon>Eukaryota</taxon>
        <taxon>Fungi</taxon>
        <taxon>Dikarya</taxon>
        <taxon>Basidiomycota</taxon>
        <taxon>Agaricomycotina</taxon>
        <taxon>Agaricomycetes</taxon>
        <taxon>Agaricomycetidae</taxon>
        <taxon>Agaricales</taxon>
        <taxon>Pleurotineae</taxon>
        <taxon>Stephanosporaceae</taxon>
        <taxon>Cristinia</taxon>
    </lineage>
</organism>